<comment type="caution">
    <text evidence="2">The sequence shown here is derived from an EMBL/GenBank/DDBJ whole genome shotgun (WGS) entry which is preliminary data.</text>
</comment>
<sequence length="360" mass="39983">MRIWKTNRNNGGQEVMIPAGKEGQGWRILGKTLFQIIRGGSAWKEKGLTMSLYLVLRLHASRGMSSVTSRHLQMVTAWLRVVISTPFPINPCPRNASDKKEDHSGELMKRFELGKVPDDEIRRLIRVQLDKRIRWGDSRSFEQQIADVLMELWLKNIDDNAEAIGNGMAVRSPAVVAAVSAVVVAAAVKRGLEVAKVGTISVIVRSADLWIKASSFNLFLISHFLTSTLLLPTSTTRNLTSFAPTPPPMATPTSAMPRQDSIIDTFTNHCYNALFLLKLTNKLLLLIGFNSDKTCHPHHIYHIKAFYSSDYSNLMQMRESILIIKVLAAIGRRGSAAGNVRRGGDTGVESTEEECGEEEV</sequence>
<name>A0AAP0DV77_9MAGN</name>
<dbReference type="EMBL" id="JBBNAF010000050">
    <property type="protein sequence ID" value="KAK9081656.1"/>
    <property type="molecule type" value="Genomic_DNA"/>
</dbReference>
<dbReference type="Proteomes" id="UP001420932">
    <property type="component" value="Unassembled WGS sequence"/>
</dbReference>
<evidence type="ECO:0000256" key="1">
    <source>
        <dbReference type="SAM" id="MobiDB-lite"/>
    </source>
</evidence>
<organism evidence="2 3">
    <name type="scientific">Stephania yunnanensis</name>
    <dbReference type="NCBI Taxonomy" id="152371"/>
    <lineage>
        <taxon>Eukaryota</taxon>
        <taxon>Viridiplantae</taxon>
        <taxon>Streptophyta</taxon>
        <taxon>Embryophyta</taxon>
        <taxon>Tracheophyta</taxon>
        <taxon>Spermatophyta</taxon>
        <taxon>Magnoliopsida</taxon>
        <taxon>Ranunculales</taxon>
        <taxon>Menispermaceae</taxon>
        <taxon>Menispermoideae</taxon>
        <taxon>Cissampelideae</taxon>
        <taxon>Stephania</taxon>
    </lineage>
</organism>
<dbReference type="AlphaFoldDB" id="A0AAP0DV77"/>
<feature type="compositionally biased region" description="Acidic residues" evidence="1">
    <location>
        <begin position="350"/>
        <end position="360"/>
    </location>
</feature>
<evidence type="ECO:0000313" key="2">
    <source>
        <dbReference type="EMBL" id="KAK9081656.1"/>
    </source>
</evidence>
<proteinExistence type="predicted"/>
<evidence type="ECO:0000313" key="3">
    <source>
        <dbReference type="Proteomes" id="UP001420932"/>
    </source>
</evidence>
<feature type="region of interest" description="Disordered" evidence="1">
    <location>
        <begin position="336"/>
        <end position="360"/>
    </location>
</feature>
<reference evidence="2 3" key="1">
    <citation type="submission" date="2024-01" db="EMBL/GenBank/DDBJ databases">
        <title>Genome assemblies of Stephania.</title>
        <authorList>
            <person name="Yang L."/>
        </authorList>
    </citation>
    <scope>NUCLEOTIDE SEQUENCE [LARGE SCALE GENOMIC DNA]</scope>
    <source>
        <strain evidence="2">YNDBR</strain>
        <tissue evidence="2">Leaf</tissue>
    </source>
</reference>
<keyword evidence="3" id="KW-1185">Reference proteome</keyword>
<gene>
    <name evidence="2" type="ORF">Syun_031670</name>
</gene>
<protein>
    <submittedName>
        <fullName evidence="2">Uncharacterized protein</fullName>
    </submittedName>
</protein>
<accession>A0AAP0DV77</accession>